<dbReference type="GO" id="GO:0019693">
    <property type="term" value="P:ribose phosphate metabolic process"/>
    <property type="evidence" value="ECO:0007669"/>
    <property type="project" value="TreeGrafter"/>
</dbReference>
<evidence type="ECO:0000259" key="8">
    <source>
        <dbReference type="PROSITE" id="PS51462"/>
    </source>
</evidence>
<dbReference type="RefSeq" id="WP_084059046.1">
    <property type="nucleotide sequence ID" value="NZ_FWXF01000026.1"/>
</dbReference>
<evidence type="ECO:0000313" key="10">
    <source>
        <dbReference type="Proteomes" id="UP000192783"/>
    </source>
</evidence>
<comment type="catalytic activity">
    <reaction evidence="1">
        <text>GDP-alpha-D-mannose + H2O = alpha-D-mannose 1-phosphate + GMP + 2 H(+)</text>
        <dbReference type="Rhea" id="RHEA:27978"/>
        <dbReference type="ChEBI" id="CHEBI:15377"/>
        <dbReference type="ChEBI" id="CHEBI:15378"/>
        <dbReference type="ChEBI" id="CHEBI:57527"/>
        <dbReference type="ChEBI" id="CHEBI:58115"/>
        <dbReference type="ChEBI" id="CHEBI:58409"/>
    </reaction>
</comment>
<dbReference type="SUPFAM" id="SSF55811">
    <property type="entry name" value="Nudix"/>
    <property type="match status" value="1"/>
</dbReference>
<evidence type="ECO:0000256" key="1">
    <source>
        <dbReference type="ARBA" id="ARBA00000847"/>
    </source>
</evidence>
<dbReference type="OrthoDB" id="9806150at2"/>
<accession>A0A1W1XW12</accession>
<dbReference type="InterPro" id="IPR015797">
    <property type="entry name" value="NUDIX_hydrolase-like_dom_sf"/>
</dbReference>
<comment type="cofactor">
    <cofactor evidence="2">
        <name>Mg(2+)</name>
        <dbReference type="ChEBI" id="CHEBI:18420"/>
    </cofactor>
</comment>
<evidence type="ECO:0000256" key="7">
    <source>
        <dbReference type="ARBA" id="ARBA00032272"/>
    </source>
</evidence>
<organism evidence="9 10">
    <name type="scientific">Desulfacinum hydrothermale DSM 13146</name>
    <dbReference type="NCBI Taxonomy" id="1121390"/>
    <lineage>
        <taxon>Bacteria</taxon>
        <taxon>Pseudomonadati</taxon>
        <taxon>Thermodesulfobacteriota</taxon>
        <taxon>Syntrophobacteria</taxon>
        <taxon>Syntrophobacterales</taxon>
        <taxon>Syntrophobacteraceae</taxon>
        <taxon>Desulfacinum</taxon>
    </lineage>
</organism>
<dbReference type="GO" id="GO:0006753">
    <property type="term" value="P:nucleoside phosphate metabolic process"/>
    <property type="evidence" value="ECO:0007669"/>
    <property type="project" value="TreeGrafter"/>
</dbReference>
<dbReference type="CDD" id="cd03424">
    <property type="entry name" value="NUDIX_ADPRase_Nudt5_UGPPase_Nudt14"/>
    <property type="match status" value="1"/>
</dbReference>
<dbReference type="PANTHER" id="PTHR11839">
    <property type="entry name" value="UDP/ADP-SUGAR PYROPHOSPHATASE"/>
    <property type="match status" value="1"/>
</dbReference>
<dbReference type="PROSITE" id="PS51462">
    <property type="entry name" value="NUDIX"/>
    <property type="match status" value="1"/>
</dbReference>
<evidence type="ECO:0000256" key="6">
    <source>
        <dbReference type="ARBA" id="ARBA00032162"/>
    </source>
</evidence>
<evidence type="ECO:0000313" key="9">
    <source>
        <dbReference type="EMBL" id="SMC28024.1"/>
    </source>
</evidence>
<evidence type="ECO:0000256" key="3">
    <source>
        <dbReference type="ARBA" id="ARBA00007275"/>
    </source>
</evidence>
<comment type="similarity">
    <text evidence="3">Belongs to the Nudix hydrolase family. NudK subfamily.</text>
</comment>
<dbReference type="GO" id="GO:0005829">
    <property type="term" value="C:cytosol"/>
    <property type="evidence" value="ECO:0007669"/>
    <property type="project" value="TreeGrafter"/>
</dbReference>
<dbReference type="AlphaFoldDB" id="A0A1W1XW12"/>
<sequence length="191" mass="21522">MAPKKWTVLSSERWNGTHIVGFRKDRVVSPRTGREHQVFVLESPAWVNVIPITADNQVVLVRQYRHGIRDLTLEIPGGVVDPGDSPEEAARRELREETGYEAERLVSLGHVQPNPAIQNNLCYTFLAPGVRRAGPPHLDDMEDIQVVTLPLARIPEMIDRGEIRHALIVAAFCRFFLRYPDQGLDTIVTTA</sequence>
<dbReference type="Pfam" id="PF00293">
    <property type="entry name" value="NUDIX"/>
    <property type="match status" value="1"/>
</dbReference>
<dbReference type="PANTHER" id="PTHR11839:SF18">
    <property type="entry name" value="NUDIX HYDROLASE DOMAIN-CONTAINING PROTEIN"/>
    <property type="match status" value="1"/>
</dbReference>
<dbReference type="GO" id="GO:0016787">
    <property type="term" value="F:hydrolase activity"/>
    <property type="evidence" value="ECO:0007669"/>
    <property type="project" value="UniProtKB-KW"/>
</dbReference>
<evidence type="ECO:0000256" key="5">
    <source>
        <dbReference type="ARBA" id="ARBA00022801"/>
    </source>
</evidence>
<name>A0A1W1XW12_9BACT</name>
<dbReference type="Gene3D" id="3.90.79.10">
    <property type="entry name" value="Nucleoside Triphosphate Pyrophosphohydrolase"/>
    <property type="match status" value="1"/>
</dbReference>
<proteinExistence type="inferred from homology"/>
<evidence type="ECO:0000256" key="4">
    <source>
        <dbReference type="ARBA" id="ARBA00016377"/>
    </source>
</evidence>
<dbReference type="STRING" id="1121390.SAMN02746041_03160"/>
<dbReference type="Proteomes" id="UP000192783">
    <property type="component" value="Unassembled WGS sequence"/>
</dbReference>
<dbReference type="InterPro" id="IPR020476">
    <property type="entry name" value="Nudix_hydrolase"/>
</dbReference>
<reference evidence="9 10" key="1">
    <citation type="submission" date="2017-04" db="EMBL/GenBank/DDBJ databases">
        <authorList>
            <person name="Afonso C.L."/>
            <person name="Miller P.J."/>
            <person name="Scott M.A."/>
            <person name="Spackman E."/>
            <person name="Goraichik I."/>
            <person name="Dimitrov K.M."/>
            <person name="Suarez D.L."/>
            <person name="Swayne D.E."/>
        </authorList>
    </citation>
    <scope>NUCLEOTIDE SEQUENCE [LARGE SCALE GENOMIC DNA]</scope>
    <source>
        <strain evidence="9 10">DSM 13146</strain>
    </source>
</reference>
<protein>
    <recommendedName>
        <fullName evidence="4">GDP-mannose pyrophosphatase</fullName>
    </recommendedName>
    <alternativeName>
        <fullName evidence="6">GDP-mannose hydrolase</fullName>
    </alternativeName>
    <alternativeName>
        <fullName evidence="7">GDPMK</fullName>
    </alternativeName>
</protein>
<keyword evidence="10" id="KW-1185">Reference proteome</keyword>
<keyword evidence="5" id="KW-0378">Hydrolase</keyword>
<gene>
    <name evidence="9" type="ORF">SAMN02746041_03160</name>
</gene>
<dbReference type="PRINTS" id="PR00502">
    <property type="entry name" value="NUDIXFAMILY"/>
</dbReference>
<evidence type="ECO:0000256" key="2">
    <source>
        <dbReference type="ARBA" id="ARBA00001946"/>
    </source>
</evidence>
<feature type="domain" description="Nudix hydrolase" evidence="8">
    <location>
        <begin position="42"/>
        <end position="171"/>
    </location>
</feature>
<dbReference type="InterPro" id="IPR000086">
    <property type="entry name" value="NUDIX_hydrolase_dom"/>
</dbReference>
<dbReference type="EMBL" id="FWXF01000026">
    <property type="protein sequence ID" value="SMC28024.1"/>
    <property type="molecule type" value="Genomic_DNA"/>
</dbReference>